<name>A0A0W0F6T2_MONRR</name>
<proteinExistence type="predicted"/>
<dbReference type="EMBL" id="LATX01002267">
    <property type="protein sequence ID" value="KTB32043.1"/>
    <property type="molecule type" value="Genomic_DNA"/>
</dbReference>
<reference evidence="1 2" key="1">
    <citation type="submission" date="2015-12" db="EMBL/GenBank/DDBJ databases">
        <title>Draft genome sequence of Moniliophthora roreri, the causal agent of frosty pod rot of cacao.</title>
        <authorList>
            <person name="Aime M.C."/>
            <person name="Diaz-Valderrama J.R."/>
            <person name="Kijpornyongpan T."/>
            <person name="Phillips-Mora W."/>
        </authorList>
    </citation>
    <scope>NUCLEOTIDE SEQUENCE [LARGE SCALE GENOMIC DNA]</scope>
    <source>
        <strain evidence="1 2">MCA 2952</strain>
    </source>
</reference>
<evidence type="ECO:0000313" key="2">
    <source>
        <dbReference type="Proteomes" id="UP000054988"/>
    </source>
</evidence>
<evidence type="ECO:0000313" key="1">
    <source>
        <dbReference type="EMBL" id="KTB32043.1"/>
    </source>
</evidence>
<protein>
    <submittedName>
        <fullName evidence="1">Uncharacterized protein</fullName>
    </submittedName>
</protein>
<accession>A0A0W0F6T2</accession>
<organism evidence="1 2">
    <name type="scientific">Moniliophthora roreri</name>
    <name type="common">Frosty pod rot fungus</name>
    <name type="synonym">Monilia roreri</name>
    <dbReference type="NCBI Taxonomy" id="221103"/>
    <lineage>
        <taxon>Eukaryota</taxon>
        <taxon>Fungi</taxon>
        <taxon>Dikarya</taxon>
        <taxon>Basidiomycota</taxon>
        <taxon>Agaricomycotina</taxon>
        <taxon>Agaricomycetes</taxon>
        <taxon>Agaricomycetidae</taxon>
        <taxon>Agaricales</taxon>
        <taxon>Marasmiineae</taxon>
        <taxon>Marasmiaceae</taxon>
        <taxon>Moniliophthora</taxon>
    </lineage>
</organism>
<comment type="caution">
    <text evidence="1">The sequence shown here is derived from an EMBL/GenBank/DDBJ whole genome shotgun (WGS) entry which is preliminary data.</text>
</comment>
<gene>
    <name evidence="1" type="ORF">WG66_15379</name>
</gene>
<dbReference type="AlphaFoldDB" id="A0A0W0F6T2"/>
<dbReference type="Proteomes" id="UP000054988">
    <property type="component" value="Unassembled WGS sequence"/>
</dbReference>
<sequence length="25" mass="2775">MLHAVCQYAIGKNGNCFVLFDRGSM</sequence>